<accession>F2IDF3</accession>
<dbReference type="Pfam" id="PF16872">
    <property type="entry name" value="putAbiC"/>
    <property type="match status" value="1"/>
</dbReference>
<dbReference type="InterPro" id="IPR031709">
    <property type="entry name" value="PutAbiC"/>
</dbReference>
<dbReference type="AlphaFoldDB" id="F2IDF3"/>
<dbReference type="EMBL" id="CP002542">
    <property type="protein sequence ID" value="AEA42329.1"/>
    <property type="molecule type" value="Genomic_DNA"/>
</dbReference>
<evidence type="ECO:0000313" key="2">
    <source>
        <dbReference type="EMBL" id="AEA42329.1"/>
    </source>
</evidence>
<reference evidence="2 3" key="1">
    <citation type="journal article" date="2011" name="Stand. Genomic Sci.">
        <title>Complete genome sequence of the gliding freshwater bacterium Fluviicola taffensis type strain (RW262).</title>
        <authorList>
            <person name="Woyke T."/>
            <person name="Chertkov O."/>
            <person name="Lapidus A."/>
            <person name="Nolan M."/>
            <person name="Lucas S."/>
            <person name="Del Rio T.G."/>
            <person name="Tice H."/>
            <person name="Cheng J.F."/>
            <person name="Tapia R."/>
            <person name="Han C."/>
            <person name="Goodwin L."/>
            <person name="Pitluck S."/>
            <person name="Liolios K."/>
            <person name="Pagani I."/>
            <person name="Ivanova N."/>
            <person name="Huntemann M."/>
            <person name="Mavromatis K."/>
            <person name="Mikhailova N."/>
            <person name="Pati A."/>
            <person name="Chen A."/>
            <person name="Palaniappan K."/>
            <person name="Land M."/>
            <person name="Hauser L."/>
            <person name="Brambilla E.M."/>
            <person name="Rohde M."/>
            <person name="Mwirichia R."/>
            <person name="Sikorski J."/>
            <person name="Tindall B.J."/>
            <person name="Goker M."/>
            <person name="Bristow J."/>
            <person name="Eisen J.A."/>
            <person name="Markowitz V."/>
            <person name="Hugenholtz P."/>
            <person name="Klenk H.P."/>
            <person name="Kyrpides N.C."/>
        </authorList>
    </citation>
    <scope>NUCLEOTIDE SEQUENCE [LARGE SCALE GENOMIC DNA]</scope>
    <source>
        <strain evidence="3">DSM 16823 / RW262 / RW262</strain>
    </source>
</reference>
<dbReference type="KEGG" id="fte:Fluta_0320"/>
<keyword evidence="1" id="KW-1133">Transmembrane helix</keyword>
<dbReference type="OrthoDB" id="6678638at2"/>
<name>F2IDF3_FLUTR</name>
<protein>
    <recommendedName>
        <fullName evidence="4">Phage abortive infection protein</fullName>
    </recommendedName>
</protein>
<keyword evidence="3" id="KW-1185">Reference proteome</keyword>
<sequence>MSNNELLIISILFFGLGLYLFLQTRNISKQFKKSEDKKDYSNIIMMILLIIIGILFIPWIFSNSIFNSYGKSNEIGDTIGGITAPFINGLSAVLVYLAFNAQVEANKLVNDQFQLQQIESRFFELLKLHRDNVAEIGIGDSYGKKIFVTLIREFRLIHIKLQKINLEERINLNSRQLMEVSYLILFFGFGPNSSRQLEIALNHYNKTGLFDLLKLKFDNKDLKLVAMKERKLQYTPFEGHQSRLGHYFRHLYQTVDFIHEKKIDIDKYSYVKALRAQLTTHEQALLYINSLTQLGNRWWTKDYLIKYKMIKNIPPGFFNPETEFFRESDFPEKYFEHQLD</sequence>
<evidence type="ECO:0000313" key="3">
    <source>
        <dbReference type="Proteomes" id="UP000007463"/>
    </source>
</evidence>
<dbReference type="RefSeq" id="WP_013685103.1">
    <property type="nucleotide sequence ID" value="NC_015321.1"/>
</dbReference>
<dbReference type="HOGENOM" id="CLU_760107_0_0_10"/>
<gene>
    <name evidence="2" type="ordered locus">Fluta_0320</name>
</gene>
<dbReference type="Proteomes" id="UP000007463">
    <property type="component" value="Chromosome"/>
</dbReference>
<evidence type="ECO:0008006" key="4">
    <source>
        <dbReference type="Google" id="ProtNLM"/>
    </source>
</evidence>
<proteinExistence type="predicted"/>
<evidence type="ECO:0000256" key="1">
    <source>
        <dbReference type="SAM" id="Phobius"/>
    </source>
</evidence>
<keyword evidence="1" id="KW-0812">Transmembrane</keyword>
<organism evidence="2 3">
    <name type="scientific">Fluviicola taffensis (strain DSM 16823 / NCIMB 13979 / RW262)</name>
    <dbReference type="NCBI Taxonomy" id="755732"/>
    <lineage>
        <taxon>Bacteria</taxon>
        <taxon>Pseudomonadati</taxon>
        <taxon>Bacteroidota</taxon>
        <taxon>Flavobacteriia</taxon>
        <taxon>Flavobacteriales</taxon>
        <taxon>Crocinitomicaceae</taxon>
        <taxon>Fluviicola</taxon>
    </lineage>
</organism>
<feature type="transmembrane region" description="Helical" evidence="1">
    <location>
        <begin position="81"/>
        <end position="99"/>
    </location>
</feature>
<reference evidence="3" key="2">
    <citation type="submission" date="2011-02" db="EMBL/GenBank/DDBJ databases">
        <title>The complete genome of Fluviicola taffensis DSM 16823.</title>
        <authorList>
            <consortium name="US DOE Joint Genome Institute (JGI-PGF)"/>
            <person name="Lucas S."/>
            <person name="Copeland A."/>
            <person name="Lapidus A."/>
            <person name="Bruce D."/>
            <person name="Goodwin L."/>
            <person name="Pitluck S."/>
            <person name="Kyrpides N."/>
            <person name="Mavromatis K."/>
            <person name="Ivanova N."/>
            <person name="Mikhailova N."/>
            <person name="Pagani I."/>
            <person name="Chertkov O."/>
            <person name="Detter J.C."/>
            <person name="Han C."/>
            <person name="Tapia R."/>
            <person name="Land M."/>
            <person name="Hauser L."/>
            <person name="Markowitz V."/>
            <person name="Cheng J.-F."/>
            <person name="Hugenholtz P."/>
            <person name="Woyke T."/>
            <person name="Wu D."/>
            <person name="Tindall B."/>
            <person name="Pomrenke H.G."/>
            <person name="Brambilla E."/>
            <person name="Klenk H.-P."/>
            <person name="Eisen J.A."/>
        </authorList>
    </citation>
    <scope>NUCLEOTIDE SEQUENCE [LARGE SCALE GENOMIC DNA]</scope>
    <source>
        <strain evidence="3">DSM 16823 / RW262 / RW262</strain>
    </source>
</reference>
<dbReference type="eggNOG" id="COG4251">
    <property type="taxonomic scope" value="Bacteria"/>
</dbReference>
<dbReference type="STRING" id="755732.Fluta_0320"/>
<feature type="transmembrane region" description="Helical" evidence="1">
    <location>
        <begin position="6"/>
        <end position="22"/>
    </location>
</feature>
<keyword evidence="1" id="KW-0472">Membrane</keyword>
<feature type="transmembrane region" description="Helical" evidence="1">
    <location>
        <begin position="43"/>
        <end position="61"/>
    </location>
</feature>